<dbReference type="CDD" id="cd09872">
    <property type="entry name" value="PIN_Sll0205-like"/>
    <property type="match status" value="1"/>
</dbReference>
<dbReference type="Proteomes" id="UP001326110">
    <property type="component" value="Chromosome"/>
</dbReference>
<dbReference type="PANTHER" id="PTHR36173">
    <property type="entry name" value="RIBONUCLEASE VAPC16-RELATED"/>
    <property type="match status" value="1"/>
</dbReference>
<evidence type="ECO:0000259" key="1">
    <source>
        <dbReference type="Pfam" id="PF01850"/>
    </source>
</evidence>
<dbReference type="RefSeq" id="WP_019923643.1">
    <property type="nucleotide sequence ID" value="NZ_CP140152.1"/>
</dbReference>
<dbReference type="EMBL" id="CP140152">
    <property type="protein sequence ID" value="WQH04860.1"/>
    <property type="molecule type" value="Genomic_DNA"/>
</dbReference>
<evidence type="ECO:0000313" key="2">
    <source>
        <dbReference type="EMBL" id="WQH04860.1"/>
    </source>
</evidence>
<reference evidence="2 3" key="1">
    <citation type="submission" date="2023-11" db="EMBL/GenBank/DDBJ databases">
        <title>MicrobeMod: A computational toolkit for identifying prokaryotic methylation and restriction-modification with nanopore sequencing.</title>
        <authorList>
            <person name="Crits-Christoph A."/>
            <person name="Kang S.C."/>
            <person name="Lee H."/>
            <person name="Ostrov N."/>
        </authorList>
    </citation>
    <scope>NUCLEOTIDE SEQUENCE [LARGE SCALE GENOMIC DNA]</scope>
    <source>
        <strain evidence="2 3">ATCC 25935</strain>
    </source>
</reference>
<dbReference type="InterPro" id="IPR052919">
    <property type="entry name" value="TA_system_RNase"/>
</dbReference>
<dbReference type="GeneID" id="43165248"/>
<evidence type="ECO:0000313" key="3">
    <source>
        <dbReference type="Proteomes" id="UP001326110"/>
    </source>
</evidence>
<accession>A0ABZ0XYP7</accession>
<sequence>MILLDTHALIWWFEGSPKLSLAAKAAIENAQRLSRVTISSLSCWEIALLNAHGRIHLSTELHNWIKAIQKLRRVRFIPVDNHIAVASVELPGQFHKDPADRIIVATALTMNIPLVTIDQKIRAYPHVRTIW</sequence>
<proteinExistence type="predicted"/>
<dbReference type="InterPro" id="IPR002716">
    <property type="entry name" value="PIN_dom"/>
</dbReference>
<feature type="domain" description="PIN" evidence="1">
    <location>
        <begin position="2"/>
        <end position="125"/>
    </location>
</feature>
<name>A0ABZ0XYP7_9BURK</name>
<gene>
    <name evidence="2" type="ORF">SR858_00515</name>
</gene>
<dbReference type="InterPro" id="IPR041705">
    <property type="entry name" value="PIN_Sll0205"/>
</dbReference>
<dbReference type="PANTHER" id="PTHR36173:SF1">
    <property type="entry name" value="RIBONUCLEASE VAPC22"/>
    <property type="match status" value="1"/>
</dbReference>
<keyword evidence="3" id="KW-1185">Reference proteome</keyword>
<dbReference type="Gene3D" id="3.40.50.1010">
    <property type="entry name" value="5'-nuclease"/>
    <property type="match status" value="1"/>
</dbReference>
<dbReference type="Pfam" id="PF01850">
    <property type="entry name" value="PIN"/>
    <property type="match status" value="1"/>
</dbReference>
<protein>
    <submittedName>
        <fullName evidence="2">Type II toxin-antitoxin system VapC family toxin</fullName>
    </submittedName>
</protein>
<organism evidence="2 3">
    <name type="scientific">Duganella zoogloeoides</name>
    <dbReference type="NCBI Taxonomy" id="75659"/>
    <lineage>
        <taxon>Bacteria</taxon>
        <taxon>Pseudomonadati</taxon>
        <taxon>Pseudomonadota</taxon>
        <taxon>Betaproteobacteria</taxon>
        <taxon>Burkholderiales</taxon>
        <taxon>Oxalobacteraceae</taxon>
        <taxon>Telluria group</taxon>
        <taxon>Duganella</taxon>
    </lineage>
</organism>
<dbReference type="InterPro" id="IPR029060">
    <property type="entry name" value="PIN-like_dom_sf"/>
</dbReference>
<dbReference type="SUPFAM" id="SSF88723">
    <property type="entry name" value="PIN domain-like"/>
    <property type="match status" value="1"/>
</dbReference>